<comment type="catalytic activity">
    <reaction evidence="12">
        <text>a medium-chain 2,3-saturated fatty acyl-CoA + oxidized [electron-transfer flavoprotein] + H(+) = a medium-chain (2E)-enoyl-CoA + reduced [electron-transfer flavoprotein]</text>
        <dbReference type="Rhea" id="RHEA:14477"/>
        <dbReference type="Rhea" id="RHEA-COMP:10685"/>
        <dbReference type="Rhea" id="RHEA-COMP:10686"/>
        <dbReference type="ChEBI" id="CHEBI:15378"/>
        <dbReference type="ChEBI" id="CHEBI:57692"/>
        <dbReference type="ChEBI" id="CHEBI:58307"/>
        <dbReference type="ChEBI" id="CHEBI:83723"/>
        <dbReference type="ChEBI" id="CHEBI:83726"/>
        <dbReference type="EC" id="1.3.8.7"/>
    </reaction>
</comment>
<accession>A0A432ZRM3</accession>
<organism evidence="18 19">
    <name type="scientific">Idiomarina tyrosinivorans</name>
    <dbReference type="NCBI Taxonomy" id="1445662"/>
    <lineage>
        <taxon>Bacteria</taxon>
        <taxon>Pseudomonadati</taxon>
        <taxon>Pseudomonadota</taxon>
        <taxon>Gammaproteobacteria</taxon>
        <taxon>Alteromonadales</taxon>
        <taxon>Idiomarinaceae</taxon>
        <taxon>Idiomarina</taxon>
    </lineage>
</organism>
<dbReference type="FunFam" id="1.20.140.10:FF:000009">
    <property type="entry name" value="Acyl-CoA dehydrogenase"/>
    <property type="match status" value="1"/>
</dbReference>
<evidence type="ECO:0000256" key="12">
    <source>
        <dbReference type="ARBA" id="ARBA00047882"/>
    </source>
</evidence>
<dbReference type="InterPro" id="IPR006091">
    <property type="entry name" value="Acyl-CoA_Oxase/DH_mid-dom"/>
</dbReference>
<evidence type="ECO:0000313" key="19">
    <source>
        <dbReference type="Proteomes" id="UP000287996"/>
    </source>
</evidence>
<dbReference type="EMBL" id="PIQH01000004">
    <property type="protein sequence ID" value="RUO80488.1"/>
    <property type="molecule type" value="Genomic_DNA"/>
</dbReference>
<dbReference type="Gene3D" id="1.20.140.10">
    <property type="entry name" value="Butyryl-CoA Dehydrogenase, subunit A, domain 3"/>
    <property type="match status" value="1"/>
</dbReference>
<feature type="domain" description="Acyl-CoA dehydrogenase C-terminal bacterial-type" evidence="17">
    <location>
        <begin position="471"/>
        <end position="755"/>
    </location>
</feature>
<dbReference type="Gene3D" id="1.10.540.10">
    <property type="entry name" value="Acyl-CoA dehydrogenase/oxidase, N-terminal domain"/>
    <property type="match status" value="1"/>
</dbReference>
<evidence type="ECO:0000256" key="13">
    <source>
        <dbReference type="ARBA" id="ARBA00049247"/>
    </source>
</evidence>
<comment type="cofactor">
    <cofactor evidence="1">
        <name>FAD</name>
        <dbReference type="ChEBI" id="CHEBI:57692"/>
    </cofactor>
</comment>
<keyword evidence="11" id="KW-0443">Lipid metabolism</keyword>
<dbReference type="Pfam" id="PF00441">
    <property type="entry name" value="Acyl-CoA_dh_1"/>
    <property type="match status" value="1"/>
</dbReference>
<evidence type="ECO:0000259" key="15">
    <source>
        <dbReference type="Pfam" id="PF02770"/>
    </source>
</evidence>
<comment type="similarity">
    <text evidence="3">Belongs to the acyl-CoA dehydrogenase family.</text>
</comment>
<dbReference type="SUPFAM" id="SSF47203">
    <property type="entry name" value="Acyl-CoA dehydrogenase C-terminal domain-like"/>
    <property type="match status" value="1"/>
</dbReference>
<evidence type="ECO:0000256" key="2">
    <source>
        <dbReference type="ARBA" id="ARBA00005005"/>
    </source>
</evidence>
<dbReference type="GO" id="GO:0070991">
    <property type="term" value="F:medium-chain fatty acyl-CoA dehydrogenase activity"/>
    <property type="evidence" value="ECO:0007669"/>
    <property type="project" value="UniProtKB-EC"/>
</dbReference>
<evidence type="ECO:0000259" key="17">
    <source>
        <dbReference type="Pfam" id="PF09317"/>
    </source>
</evidence>
<feature type="domain" description="Acyl-CoA oxidase/dehydrogenase middle" evidence="15">
    <location>
        <begin position="194"/>
        <end position="285"/>
    </location>
</feature>
<dbReference type="PANTHER" id="PTHR48083:SF33">
    <property type="entry name" value="ACYL-COENZYME A DEHYDROGENASE"/>
    <property type="match status" value="1"/>
</dbReference>
<evidence type="ECO:0000259" key="14">
    <source>
        <dbReference type="Pfam" id="PF00441"/>
    </source>
</evidence>
<dbReference type="InterPro" id="IPR009075">
    <property type="entry name" value="AcylCo_DH/oxidase_C"/>
</dbReference>
<gene>
    <name evidence="18" type="ORF">CWI84_05375</name>
</gene>
<dbReference type="Pfam" id="PF02770">
    <property type="entry name" value="Acyl-CoA_dh_M"/>
    <property type="match status" value="1"/>
</dbReference>
<dbReference type="GO" id="GO:0050660">
    <property type="term" value="F:flavin adenine dinucleotide binding"/>
    <property type="evidence" value="ECO:0007669"/>
    <property type="project" value="InterPro"/>
</dbReference>
<evidence type="ECO:0000256" key="7">
    <source>
        <dbReference type="ARBA" id="ARBA00022630"/>
    </source>
</evidence>
<evidence type="ECO:0000256" key="8">
    <source>
        <dbReference type="ARBA" id="ARBA00022827"/>
    </source>
</evidence>
<name>A0A432ZRM3_9GAMM</name>
<dbReference type="GO" id="GO:0033539">
    <property type="term" value="P:fatty acid beta-oxidation using acyl-CoA dehydrogenase"/>
    <property type="evidence" value="ECO:0007669"/>
    <property type="project" value="InterPro"/>
</dbReference>
<comment type="pathway">
    <text evidence="2">Lipid metabolism; fatty acid beta-oxidation.</text>
</comment>
<dbReference type="PANTHER" id="PTHR48083">
    <property type="entry name" value="MEDIUM-CHAIN SPECIFIC ACYL-COA DEHYDROGENASE, MITOCHONDRIAL-RELATED"/>
    <property type="match status" value="1"/>
</dbReference>
<dbReference type="EC" id="1.3.8.7" evidence="4"/>
<dbReference type="RefSeq" id="WP_126841545.1">
    <property type="nucleotide sequence ID" value="NZ_PIQH01000004.1"/>
</dbReference>
<dbReference type="NCBIfam" id="NF007000">
    <property type="entry name" value="PRK09463.1"/>
    <property type="match status" value="1"/>
</dbReference>
<keyword evidence="7" id="KW-0285">Flavoprotein</keyword>
<keyword evidence="10" id="KW-0560">Oxidoreductase</keyword>
<sequence length="778" mass="86008">MEILLLLVVLVVVLFAVKDIRRNLITRPVFGFFKRVLPPMSATEREAMEAGDVWWDAELFSGRPDWQKFLAMTPPQLNQREQDFVDNQLAKLLDMLDDFRIVQQDRDLPKAVWDYLRKERFFAMIISRDYGGLDFSPAANSYIVSRIASRSISAAVSVMVPNSLGPGELLSHYGTSEQKDYWLPRLAEGKDIPCFALTGPEAGSDAGAIPDEGIICKGEHDGKEVVGIRLNWDKRYITLAPVATVLGLAFKLYDPDGLLGDKKALGITCALIPTDHSGVKHGDRHFPLNQAFMNGTTSGEDVFIPLEWIIGGIDYAGKGWRMLVECLSAGRGISLPALATATGHVTQRMTGAYSYVRQQFGLPIGKFEGVQASMGQIGGLNYTLESMRRLTITALCQGKSPSVVTAMTKYHMTEMGRQVMDHAMDVHAGKGIQLGPKNYLGHGYMATPVSITVEGANILTRNLMIFGQGATRCHPYVLKEMDAASNSNVDEGLAQFDQLLLKHMGFALSNWGATIGHALTSSCFAEKPVSGETVRYYQHLTRFSRALAYTADVAMLTLGGDLKRKEMLSARLGDVLSHLYMGSAVLKRFEDEGRQAADLAFVHFALQRHLHEIAKAFSGFFDNLPNRVMATLLRLSVFPLGNRFKAPADDLAQQISESMMEPGVTRDRHTFLCFWKDDENDPTGHMEKAFLAMKALEPVYKRLQKAQKNGDIAADIYGDELAAAALEAELIDADTAEQLKDCERWRMGAIAVDSFAPGTLEKQKFYSTSKRKTSSAKS</sequence>
<reference evidence="18 19" key="1">
    <citation type="journal article" date="2011" name="Front. Microbiol.">
        <title>Genomic signatures of strain selection and enhancement in Bacillus atrophaeus var. globigii, a historical biowarfare simulant.</title>
        <authorList>
            <person name="Gibbons H.S."/>
            <person name="Broomall S.M."/>
            <person name="McNew L.A."/>
            <person name="Daligault H."/>
            <person name="Chapman C."/>
            <person name="Bruce D."/>
            <person name="Karavis M."/>
            <person name="Krepps M."/>
            <person name="McGregor P.A."/>
            <person name="Hong C."/>
            <person name="Park K.H."/>
            <person name="Akmal A."/>
            <person name="Feldman A."/>
            <person name="Lin J.S."/>
            <person name="Chang W.E."/>
            <person name="Higgs B.W."/>
            <person name="Demirev P."/>
            <person name="Lindquist J."/>
            <person name="Liem A."/>
            <person name="Fochler E."/>
            <person name="Read T.D."/>
            <person name="Tapia R."/>
            <person name="Johnson S."/>
            <person name="Bishop-Lilly K.A."/>
            <person name="Detter C."/>
            <person name="Han C."/>
            <person name="Sozhamannan S."/>
            <person name="Rosenzweig C.N."/>
            <person name="Skowronski E.W."/>
        </authorList>
    </citation>
    <scope>NUCLEOTIDE SEQUENCE [LARGE SCALE GENOMIC DNA]</scope>
    <source>
        <strain evidence="18 19">CC-PW-9</strain>
    </source>
</reference>
<dbReference type="FunFam" id="1.10.540.10:FF:000004">
    <property type="entry name" value="Acyl-CoA dehydrogenase"/>
    <property type="match status" value="1"/>
</dbReference>
<dbReference type="InterPro" id="IPR046373">
    <property type="entry name" value="Acyl-CoA_Oxase/DH_mid-dom_sf"/>
</dbReference>
<dbReference type="InterPro" id="IPR009100">
    <property type="entry name" value="AcylCoA_DH/oxidase_NM_dom_sf"/>
</dbReference>
<dbReference type="Gene3D" id="2.40.110.10">
    <property type="entry name" value="Butyryl-CoA Dehydrogenase, subunit A, domain 2"/>
    <property type="match status" value="1"/>
</dbReference>
<evidence type="ECO:0000256" key="9">
    <source>
        <dbReference type="ARBA" id="ARBA00022832"/>
    </source>
</evidence>
<dbReference type="InterPro" id="IPR015396">
    <property type="entry name" value="FadE_C"/>
</dbReference>
<evidence type="ECO:0000256" key="4">
    <source>
        <dbReference type="ARBA" id="ARBA00012033"/>
    </source>
</evidence>
<evidence type="ECO:0000256" key="1">
    <source>
        <dbReference type="ARBA" id="ARBA00001974"/>
    </source>
</evidence>
<dbReference type="NCBIfam" id="NF009586">
    <property type="entry name" value="PRK13026.1"/>
    <property type="match status" value="1"/>
</dbReference>
<evidence type="ECO:0000256" key="10">
    <source>
        <dbReference type="ARBA" id="ARBA00023002"/>
    </source>
</evidence>
<feature type="domain" description="Acyl-CoA dehydrogenase/oxidase N-terminal" evidence="16">
    <location>
        <begin position="82"/>
        <end position="190"/>
    </location>
</feature>
<evidence type="ECO:0000256" key="5">
    <source>
        <dbReference type="ARBA" id="ARBA00012040"/>
    </source>
</evidence>
<feature type="domain" description="Acyl-CoA dehydrogenase/oxidase C-terminal" evidence="14">
    <location>
        <begin position="317"/>
        <end position="462"/>
    </location>
</feature>
<dbReference type="AlphaFoldDB" id="A0A432ZRM3"/>
<dbReference type="UniPathway" id="UPA00659"/>
<keyword evidence="9" id="KW-0276">Fatty acid metabolism</keyword>
<evidence type="ECO:0000256" key="6">
    <source>
        <dbReference type="ARBA" id="ARBA00020144"/>
    </source>
</evidence>
<dbReference type="OrthoDB" id="9802447at2"/>
<evidence type="ECO:0000313" key="18">
    <source>
        <dbReference type="EMBL" id="RUO80488.1"/>
    </source>
</evidence>
<dbReference type="Pfam" id="PF09317">
    <property type="entry name" value="ACDH_C"/>
    <property type="match status" value="1"/>
</dbReference>
<dbReference type="InterPro" id="IPR013786">
    <property type="entry name" value="AcylCoA_DH/ox_N"/>
</dbReference>
<evidence type="ECO:0000259" key="16">
    <source>
        <dbReference type="Pfam" id="PF02771"/>
    </source>
</evidence>
<dbReference type="InterPro" id="IPR037069">
    <property type="entry name" value="AcylCoA_DH/ox_N_sf"/>
</dbReference>
<dbReference type="FunFam" id="2.40.110.10:FF:000010">
    <property type="entry name" value="Acyl-CoA dehydrogenase"/>
    <property type="match status" value="1"/>
</dbReference>
<keyword evidence="8" id="KW-0274">FAD</keyword>
<evidence type="ECO:0000256" key="11">
    <source>
        <dbReference type="ARBA" id="ARBA00023098"/>
    </source>
</evidence>
<comment type="caution">
    <text evidence="18">The sequence shown here is derived from an EMBL/GenBank/DDBJ whole genome shotgun (WGS) entry which is preliminary data.</text>
</comment>
<dbReference type="Pfam" id="PF02771">
    <property type="entry name" value="Acyl-CoA_dh_N"/>
    <property type="match status" value="1"/>
</dbReference>
<protein>
    <recommendedName>
        <fullName evidence="6">Acyl-coenzyme A dehydrogenase</fullName>
        <ecNumber evidence="4">1.3.8.7</ecNumber>
        <ecNumber evidence="5">1.3.8.8</ecNumber>
    </recommendedName>
</protein>
<dbReference type="InterPro" id="IPR036250">
    <property type="entry name" value="AcylCo_DH-like_C"/>
</dbReference>
<proteinExistence type="inferred from homology"/>
<comment type="catalytic activity">
    <reaction evidence="13">
        <text>a long-chain 2,3-saturated fatty acyl-CoA + oxidized [electron-transfer flavoprotein] + H(+) = a long-chain (2E)-enoyl-CoA + reduced [electron-transfer flavoprotein]</text>
        <dbReference type="Rhea" id="RHEA:17721"/>
        <dbReference type="Rhea" id="RHEA-COMP:10685"/>
        <dbReference type="Rhea" id="RHEA-COMP:10686"/>
        <dbReference type="ChEBI" id="CHEBI:15378"/>
        <dbReference type="ChEBI" id="CHEBI:57692"/>
        <dbReference type="ChEBI" id="CHEBI:58307"/>
        <dbReference type="ChEBI" id="CHEBI:83721"/>
        <dbReference type="ChEBI" id="CHEBI:83727"/>
        <dbReference type="EC" id="1.3.8.8"/>
    </reaction>
</comment>
<dbReference type="GO" id="GO:0004466">
    <property type="term" value="F:long-chain fatty acyl-CoA dehydrogenase activity"/>
    <property type="evidence" value="ECO:0007669"/>
    <property type="project" value="UniProtKB-EC"/>
</dbReference>
<dbReference type="CDD" id="cd00567">
    <property type="entry name" value="ACAD"/>
    <property type="match status" value="1"/>
</dbReference>
<dbReference type="SUPFAM" id="SSF56645">
    <property type="entry name" value="Acyl-CoA dehydrogenase NM domain-like"/>
    <property type="match status" value="1"/>
</dbReference>
<dbReference type="GO" id="GO:0005737">
    <property type="term" value="C:cytoplasm"/>
    <property type="evidence" value="ECO:0007669"/>
    <property type="project" value="TreeGrafter"/>
</dbReference>
<dbReference type="EC" id="1.3.8.8" evidence="5"/>
<dbReference type="InterPro" id="IPR050741">
    <property type="entry name" value="Acyl-CoA_dehydrogenase"/>
</dbReference>
<evidence type="ECO:0000256" key="3">
    <source>
        <dbReference type="ARBA" id="ARBA00009347"/>
    </source>
</evidence>
<dbReference type="Proteomes" id="UP000287996">
    <property type="component" value="Unassembled WGS sequence"/>
</dbReference>
<keyword evidence="19" id="KW-1185">Reference proteome</keyword>